<keyword evidence="2" id="KW-1185">Reference proteome</keyword>
<evidence type="ECO:0000313" key="2">
    <source>
        <dbReference type="Proteomes" id="UP000199699"/>
    </source>
</evidence>
<dbReference type="AlphaFoldDB" id="A0A1C6SDP7"/>
<organism evidence="1 2">
    <name type="scientific">Micromonospora nigra</name>
    <dbReference type="NCBI Taxonomy" id="145857"/>
    <lineage>
        <taxon>Bacteria</taxon>
        <taxon>Bacillati</taxon>
        <taxon>Actinomycetota</taxon>
        <taxon>Actinomycetes</taxon>
        <taxon>Micromonosporales</taxon>
        <taxon>Micromonosporaceae</taxon>
        <taxon>Micromonospora</taxon>
    </lineage>
</organism>
<evidence type="ECO:0000313" key="1">
    <source>
        <dbReference type="EMBL" id="SCL27488.1"/>
    </source>
</evidence>
<protein>
    <submittedName>
        <fullName evidence="1">Uncharacterized protein</fullName>
    </submittedName>
</protein>
<accession>A0A1C6SDP7</accession>
<proteinExistence type="predicted"/>
<sequence length="63" mass="6875">MGIDARVGKCHNHTFAPTYLMSLRKLKKLEMPLISTNLAGTMRCCRVGASAGWRGSTDCDSES</sequence>
<dbReference type="EMBL" id="FMHT01000003">
    <property type="protein sequence ID" value="SCL27488.1"/>
    <property type="molecule type" value="Genomic_DNA"/>
</dbReference>
<name>A0A1C6SDP7_9ACTN</name>
<dbReference type="Proteomes" id="UP000199699">
    <property type="component" value="Unassembled WGS sequence"/>
</dbReference>
<reference evidence="1 2" key="1">
    <citation type="submission" date="2016-06" db="EMBL/GenBank/DDBJ databases">
        <authorList>
            <person name="Kjaerup R.B."/>
            <person name="Dalgaard T.S."/>
            <person name="Juul-Madsen H.R."/>
        </authorList>
    </citation>
    <scope>NUCLEOTIDE SEQUENCE [LARGE SCALE GENOMIC DNA]</scope>
    <source>
        <strain evidence="1 2">DSM 43818</strain>
    </source>
</reference>
<gene>
    <name evidence="1" type="ORF">GA0070616_3509</name>
</gene>